<protein>
    <recommendedName>
        <fullName evidence="5">Surface antigen BspA-like</fullName>
    </recommendedName>
</protein>
<proteinExistence type="predicted"/>
<keyword evidence="4" id="KW-1185">Reference proteome</keyword>
<dbReference type="Pfam" id="PF13306">
    <property type="entry name" value="LRR_5"/>
    <property type="match status" value="7"/>
</dbReference>
<evidence type="ECO:0000256" key="2">
    <source>
        <dbReference type="SAM" id="SignalP"/>
    </source>
</evidence>
<dbReference type="EMBL" id="JAPFFF010000008">
    <property type="protein sequence ID" value="KAK8883521.1"/>
    <property type="molecule type" value="Genomic_DNA"/>
</dbReference>
<accession>A0ABR2JYH3</accession>
<sequence>MLQFFWLLFSAISYSPSPYTCSSNCPPSSDFANPIDITPSNGEYCNCPYGSVDITFGAANKIPAHLFYGATVKSVKLSSSIQSIGECAFQGTTIINSIDFSGATDLQEIENGAFYHTVFPQKTKLKFPNSVNSVGNGVFENLNILTLDFSDTTISSIGDGFCYNAKITNVNFPSSLYSINSYAFQISNIGTLDLSGLNRELTIGDYAFDGATISSLTLPSYVSTLPNSAFRGCTITTFDCHETSFSINLGDLPFYESTITTLILGPSLLSTTSGTFAGSDITTVDLTSVKNSNSNNDIFKDAKISAIKFNKDSTTVFPSLFQNCEITKVDLAQYPNIETIGSSAFKDSKIVEITISNNLKTIGANSFQNSFVNIEFSKFTNLEKINANAFQHATITPTSQEFPSLLNSIGNEAFYETSLTSITFSENNNHLSIGKSSFKDILTLTQATIHAKSIDESAFQGCVNMVVTGISIEGSGQISENAFLNCYQLNGPLTVSEYSDKRDDEPVYTSILGKAFMNSGITAIKLPQVKTIGGSAFQNCTKLGPSGTLHAETISSYAFEGDAKLAFTSIRAKEIQGHAFEKCRVLNAEITLDLNGQIGSYAFADCTLLKTVKFTEVEELDIPTYNPVLIDSYLFSVSDHAFYQSGLTSPLVLPLTLNDIGSYAFAYCPNLESVTIEGTYYVHKYISDYAFYHSALGNNLVIPNTVVSIDSYAFAFCPITSLTIIGSNHEIDDEYDSQGNQIKGWKGTKIADNAFYECNKLATLSLEENKISFDTTTFRECPISNLSITASISEIPSKAFYGMQTITRDVTIPDSVTTIRASAFEGCSKIPKIIFGENSLLTTLETRAFYGCTGLTTTSIPIGVTTIKSYTYYGCSSLTSIKLPERLTSIETYAFYGCTNLACTLPIPIHLESVGIRAFQNCYKLSGPLEFPDSTHTISEKAFMNCITFSGDLIFGRQIKIIDTEAFRNCIGFSGNLQFPDYLYNDAGGKLTIQEKAFYNCTGFKGHLSLPQKTTFLGPDAFRACSGFTGDIIIPEGSTFNSQTDTFHGCSGFDGSIIIKNEDLTDIPDGTFYGCSKLTGEIPIRNVNTIGESAFYDCTGLTGPLHLQSKSVDDYAFYNCRGLDGELTYDDPLTSVGKYAFYGCSGLKGELDCSSLTSVGKYAFYGCSGLTGPLEFSSDLTEIGEYAFGDCSGFSDYLKFTIGTLHIKSCAFKGCSGFKKGTLSFVMNSNEEKVSQFYYYYKYNYFLKIENEAFDDTKFKDIYYLGRFEPDCDYDIGISSIKGIHTSSNYANKTFCNNPLHKSKLSGGAIAGIVIACIVVVAIIVAVIVFLILRNKKNKDKSEAEVEMNADP</sequence>
<dbReference type="SUPFAM" id="SSF52058">
    <property type="entry name" value="L domain-like"/>
    <property type="match status" value="3"/>
</dbReference>
<keyword evidence="1" id="KW-0472">Membrane</keyword>
<evidence type="ECO:0008006" key="5">
    <source>
        <dbReference type="Google" id="ProtNLM"/>
    </source>
</evidence>
<feature type="transmembrane region" description="Helical" evidence="1">
    <location>
        <begin position="1309"/>
        <end position="1333"/>
    </location>
</feature>
<evidence type="ECO:0000313" key="3">
    <source>
        <dbReference type="EMBL" id="KAK8883521.1"/>
    </source>
</evidence>
<dbReference type="InterPro" id="IPR032675">
    <property type="entry name" value="LRR_dom_sf"/>
</dbReference>
<comment type="caution">
    <text evidence="3">The sequence shown here is derived from an EMBL/GenBank/DDBJ whole genome shotgun (WGS) entry which is preliminary data.</text>
</comment>
<reference evidence="3 4" key="1">
    <citation type="submission" date="2024-04" db="EMBL/GenBank/DDBJ databases">
        <title>Tritrichomonas musculus Genome.</title>
        <authorList>
            <person name="Alves-Ferreira E."/>
            <person name="Grigg M."/>
            <person name="Lorenzi H."/>
            <person name="Galac M."/>
        </authorList>
    </citation>
    <scope>NUCLEOTIDE SEQUENCE [LARGE SCALE GENOMIC DNA]</scope>
    <source>
        <strain evidence="3 4">EAF2021</strain>
    </source>
</reference>
<evidence type="ECO:0000313" key="4">
    <source>
        <dbReference type="Proteomes" id="UP001470230"/>
    </source>
</evidence>
<feature type="signal peptide" evidence="2">
    <location>
        <begin position="1"/>
        <end position="22"/>
    </location>
</feature>
<dbReference type="InterPro" id="IPR026906">
    <property type="entry name" value="LRR_5"/>
</dbReference>
<keyword evidence="2" id="KW-0732">Signal</keyword>
<gene>
    <name evidence="3" type="ORF">M9Y10_042613</name>
</gene>
<dbReference type="Gene3D" id="3.40.50.12480">
    <property type="match status" value="1"/>
</dbReference>
<dbReference type="PANTHER" id="PTHR45661">
    <property type="entry name" value="SURFACE ANTIGEN"/>
    <property type="match status" value="1"/>
</dbReference>
<dbReference type="Gene3D" id="3.80.10.10">
    <property type="entry name" value="Ribonuclease Inhibitor"/>
    <property type="match status" value="8"/>
</dbReference>
<dbReference type="InterPro" id="IPR053139">
    <property type="entry name" value="Surface_bspA-like"/>
</dbReference>
<dbReference type="Proteomes" id="UP001470230">
    <property type="component" value="Unassembled WGS sequence"/>
</dbReference>
<name>A0ABR2JYH3_9EUKA</name>
<keyword evidence="1" id="KW-1133">Transmembrane helix</keyword>
<evidence type="ECO:0000256" key="1">
    <source>
        <dbReference type="SAM" id="Phobius"/>
    </source>
</evidence>
<organism evidence="3 4">
    <name type="scientific">Tritrichomonas musculus</name>
    <dbReference type="NCBI Taxonomy" id="1915356"/>
    <lineage>
        <taxon>Eukaryota</taxon>
        <taxon>Metamonada</taxon>
        <taxon>Parabasalia</taxon>
        <taxon>Tritrichomonadida</taxon>
        <taxon>Tritrichomonadidae</taxon>
        <taxon>Tritrichomonas</taxon>
    </lineage>
</organism>
<dbReference type="PANTHER" id="PTHR45661:SF3">
    <property type="entry name" value="IG-LIKE DOMAIN-CONTAINING PROTEIN"/>
    <property type="match status" value="1"/>
</dbReference>
<feature type="chain" id="PRO_5047405554" description="Surface antigen BspA-like" evidence="2">
    <location>
        <begin position="23"/>
        <end position="1352"/>
    </location>
</feature>
<keyword evidence="1" id="KW-0812">Transmembrane</keyword>